<evidence type="ECO:0000313" key="5">
    <source>
        <dbReference type="Proteomes" id="UP001324115"/>
    </source>
</evidence>
<dbReference type="Pfam" id="PF05699">
    <property type="entry name" value="Dimer_Tnp_hAT"/>
    <property type="match status" value="1"/>
</dbReference>
<keyword evidence="1" id="KW-0238">DNA-binding</keyword>
<dbReference type="PANTHER" id="PTHR46481:SF8">
    <property type="entry name" value="ZINC FINGER BED DOMAIN-CONTAINING PROTEIN RICESLEEPER 1-LIKE"/>
    <property type="match status" value="1"/>
</dbReference>
<proteinExistence type="predicted"/>
<keyword evidence="5" id="KW-1185">Reference proteome</keyword>
<dbReference type="InterPro" id="IPR012337">
    <property type="entry name" value="RNaseH-like_sf"/>
</dbReference>
<dbReference type="SUPFAM" id="SSF53098">
    <property type="entry name" value="Ribonuclease H-like"/>
    <property type="match status" value="1"/>
</dbReference>
<dbReference type="GO" id="GO:0008270">
    <property type="term" value="F:zinc ion binding"/>
    <property type="evidence" value="ECO:0007669"/>
    <property type="project" value="UniProtKB-KW"/>
</dbReference>
<dbReference type="GO" id="GO:0003677">
    <property type="term" value="F:DNA binding"/>
    <property type="evidence" value="ECO:0007669"/>
    <property type="project" value="UniProtKB-KW"/>
</dbReference>
<sequence length="556" mass="63793">MRAHLLKSKKIPAKKTSGVEGEFSNELVVAKFSIKRIQMALARMIIVDELPFRFVEHDGFIYFMGVVEPRVSLTTDTWTSIQNLNYMCLTYYYIDGDWTYQKRILNFCIVPNHKRGTLGKTIEMCLNEWGIKMVITVTVDNAKSNDVALDYLKKKLEMKDGCMLGGQFLHMRCAAHILNSIVQEGLKGIHNSIVKVRKAVRYVKLSPKRMDRFKEAFVISPDVPTRWNSTYLMLETAEKFETAFDRMHEEDMEFSSYFMEVDGNGKQKHIGAPKGEDWVNVRTFCNFLRPFYEVTLHFSGSLFVTSITYFCELVGIQNDLHRLCGIDGDPLLKEMAQSMKEKYEKYWGDIENMNLTMFIAVVLDPRYKMKYLKYWFSKWYSKEKAKFALKLVRGALDKLCAHYAKGTKLSSASGNGQATNVGSSIESSASFPYDPWKISLHEFDEHIATEGDNECIIDVDKYLNEASEKNRESFDILAWWKVNSTRYVILSESAFSTGGRVLDPFKSSLAPKTVEALICAQNWFKNPSKPINFREAMNEVESLEQDVEAELGGGEV</sequence>
<dbReference type="GO" id="GO:0046983">
    <property type="term" value="F:protein dimerization activity"/>
    <property type="evidence" value="ECO:0007669"/>
    <property type="project" value="InterPro"/>
</dbReference>
<evidence type="ECO:0000259" key="2">
    <source>
        <dbReference type="Pfam" id="PF05699"/>
    </source>
</evidence>
<evidence type="ECO:0000256" key="1">
    <source>
        <dbReference type="ARBA" id="ARBA00023125"/>
    </source>
</evidence>
<dbReference type="InterPro" id="IPR052035">
    <property type="entry name" value="ZnF_BED_domain_contain"/>
</dbReference>
<feature type="domain" description="HAT C-terminal dimerisation" evidence="2">
    <location>
        <begin position="459"/>
        <end position="524"/>
    </location>
</feature>
<name>A0AAN7FHP2_QUERU</name>
<dbReference type="Proteomes" id="UP001324115">
    <property type="component" value="Unassembled WGS sequence"/>
</dbReference>
<evidence type="ECO:0000259" key="3">
    <source>
        <dbReference type="Pfam" id="PF14372"/>
    </source>
</evidence>
<evidence type="ECO:0000313" key="4">
    <source>
        <dbReference type="EMBL" id="KAK4590879.1"/>
    </source>
</evidence>
<dbReference type="InterPro" id="IPR008906">
    <property type="entry name" value="HATC_C_dom"/>
</dbReference>
<organism evidence="4 5">
    <name type="scientific">Quercus rubra</name>
    <name type="common">Northern red oak</name>
    <name type="synonym">Quercus borealis</name>
    <dbReference type="NCBI Taxonomy" id="3512"/>
    <lineage>
        <taxon>Eukaryota</taxon>
        <taxon>Viridiplantae</taxon>
        <taxon>Streptophyta</taxon>
        <taxon>Embryophyta</taxon>
        <taxon>Tracheophyta</taxon>
        <taxon>Spermatophyta</taxon>
        <taxon>Magnoliopsida</taxon>
        <taxon>eudicotyledons</taxon>
        <taxon>Gunneridae</taxon>
        <taxon>Pentapetalae</taxon>
        <taxon>rosids</taxon>
        <taxon>fabids</taxon>
        <taxon>Fagales</taxon>
        <taxon>Fagaceae</taxon>
        <taxon>Quercus</taxon>
    </lineage>
</organism>
<dbReference type="EMBL" id="JAXUIC010000005">
    <property type="protein sequence ID" value="KAK4590879.1"/>
    <property type="molecule type" value="Genomic_DNA"/>
</dbReference>
<evidence type="ECO:0008006" key="6">
    <source>
        <dbReference type="Google" id="ProtNLM"/>
    </source>
</evidence>
<comment type="caution">
    <text evidence="4">The sequence shown here is derived from an EMBL/GenBank/DDBJ whole genome shotgun (WGS) entry which is preliminary data.</text>
</comment>
<dbReference type="PANTHER" id="PTHR46481">
    <property type="entry name" value="ZINC FINGER BED DOMAIN-CONTAINING PROTEIN 4"/>
    <property type="match status" value="1"/>
</dbReference>
<protein>
    <recommendedName>
        <fullName evidence="6">Transposase</fullName>
    </recommendedName>
</protein>
<reference evidence="4 5" key="1">
    <citation type="journal article" date="2023" name="G3 (Bethesda)">
        <title>A haplotype-resolved chromosome-scale genome for Quercus rubra L. provides insights into the genetics of adaptive traits for red oak species.</title>
        <authorList>
            <person name="Kapoor B."/>
            <person name="Jenkins J."/>
            <person name="Schmutz J."/>
            <person name="Zhebentyayeva T."/>
            <person name="Kuelheim C."/>
            <person name="Coggeshall M."/>
            <person name="Heim C."/>
            <person name="Lasky J.R."/>
            <person name="Leites L."/>
            <person name="Islam-Faridi N."/>
            <person name="Romero-Severson J."/>
            <person name="DeLeo V.L."/>
            <person name="Lucas S.M."/>
            <person name="Lazic D."/>
            <person name="Gailing O."/>
            <person name="Carlson J."/>
            <person name="Staton M."/>
        </authorList>
    </citation>
    <scope>NUCLEOTIDE SEQUENCE [LARGE SCALE GENOMIC DNA]</scope>
    <source>
        <strain evidence="4">Pseudo-F2</strain>
    </source>
</reference>
<dbReference type="InterPro" id="IPR025525">
    <property type="entry name" value="hAT-like_transposase_RNase-H"/>
</dbReference>
<accession>A0AAN7FHP2</accession>
<gene>
    <name evidence="4" type="ORF">RGQ29_021178</name>
</gene>
<feature type="domain" description="hAT-like transposase RNase-H fold" evidence="3">
    <location>
        <begin position="299"/>
        <end position="403"/>
    </location>
</feature>
<dbReference type="AlphaFoldDB" id="A0AAN7FHP2"/>
<dbReference type="GO" id="GO:0005634">
    <property type="term" value="C:nucleus"/>
    <property type="evidence" value="ECO:0007669"/>
    <property type="project" value="UniProtKB-SubCell"/>
</dbReference>
<dbReference type="Pfam" id="PF14372">
    <property type="entry name" value="hAT-like_RNase-H"/>
    <property type="match status" value="1"/>
</dbReference>